<evidence type="ECO:0000256" key="2">
    <source>
        <dbReference type="ARBA" id="ARBA00022475"/>
    </source>
</evidence>
<evidence type="ECO:0000259" key="6">
    <source>
        <dbReference type="Pfam" id="PF06847"/>
    </source>
</evidence>
<dbReference type="PANTHER" id="PTHR36506:SF1">
    <property type="entry name" value="PREFLAGELLIN PEPTIDASE"/>
    <property type="match status" value="1"/>
</dbReference>
<feature type="domain" description="Preflagellin peptidase C-terminal" evidence="6">
    <location>
        <begin position="198"/>
        <end position="274"/>
    </location>
</feature>
<evidence type="ECO:0000256" key="5">
    <source>
        <dbReference type="ARBA" id="ARBA00023136"/>
    </source>
</evidence>
<dbReference type="Proteomes" id="UP000001400">
    <property type="component" value="Chromosome"/>
</dbReference>
<dbReference type="Gene3D" id="6.10.250.3240">
    <property type="match status" value="1"/>
</dbReference>
<dbReference type="OrthoDB" id="19094at2157"/>
<keyword evidence="8" id="KW-1185">Reference proteome</keyword>
<dbReference type="EMBL" id="CP001941">
    <property type="protein sequence ID" value="ADD09117.1"/>
    <property type="molecule type" value="Genomic_DNA"/>
</dbReference>
<dbReference type="STRING" id="439481.Aboo_1309"/>
<dbReference type="HOGENOM" id="CLU_086258_0_0_2"/>
<keyword evidence="4" id="KW-1133">Transmembrane helix</keyword>
<gene>
    <name evidence="7" type="ordered locus">Aboo_1309</name>
</gene>
<keyword evidence="3" id="KW-0812">Transmembrane</keyword>
<dbReference type="PANTHER" id="PTHR36506">
    <property type="entry name" value="PREFLAGELLIN PEPTIDASE"/>
    <property type="match status" value="1"/>
</dbReference>
<organism evidence="7 8">
    <name type="scientific">Aciduliprofundum boonei (strain DSM 19572 / T469)</name>
    <dbReference type="NCBI Taxonomy" id="439481"/>
    <lineage>
        <taxon>Archaea</taxon>
        <taxon>Methanobacteriati</taxon>
        <taxon>Thermoplasmatota</taxon>
        <taxon>DHVE2 group</taxon>
        <taxon>Candidatus Aciduliprofundum</taxon>
    </lineage>
</organism>
<keyword evidence="5" id="KW-0472">Membrane</keyword>
<reference evidence="7" key="1">
    <citation type="submission" date="2010-02" db="EMBL/GenBank/DDBJ databases">
        <title>Complete sequence of Aciduliprofundum boonei T469.</title>
        <authorList>
            <consortium name="US DOE Joint Genome Institute"/>
            <person name="Lucas S."/>
            <person name="Copeland A."/>
            <person name="Lapidus A."/>
            <person name="Cheng J.-F."/>
            <person name="Bruce D."/>
            <person name="Goodwin L."/>
            <person name="Pitluck S."/>
            <person name="Saunders E."/>
            <person name="Detter J.C."/>
            <person name="Han C."/>
            <person name="Tapia R."/>
            <person name="Land M."/>
            <person name="Hauser L."/>
            <person name="Kyrpides N."/>
            <person name="Mikhailova N."/>
            <person name="Flores G."/>
            <person name="Reysenbach A.-L."/>
            <person name="Woyke T."/>
        </authorList>
    </citation>
    <scope>NUCLEOTIDE SEQUENCE</scope>
    <source>
        <strain evidence="7">T469</strain>
    </source>
</reference>
<dbReference type="Gene3D" id="1.20.120.1220">
    <property type="match status" value="1"/>
</dbReference>
<dbReference type="RefSeq" id="WP_008083856.1">
    <property type="nucleotide sequence ID" value="NC_013926.1"/>
</dbReference>
<evidence type="ECO:0000313" key="8">
    <source>
        <dbReference type="Proteomes" id="UP000001400"/>
    </source>
</evidence>
<dbReference type="KEGG" id="abi:Aboo_1309"/>
<evidence type="ECO:0000256" key="3">
    <source>
        <dbReference type="ARBA" id="ARBA00022692"/>
    </source>
</evidence>
<dbReference type="eggNOG" id="arCOG02298">
    <property type="taxonomic scope" value="Archaea"/>
</dbReference>
<accession>B5ICN6</accession>
<sequence>MSYIDLARFLIAIPFFAIASYQDWKDRLISPTIWFILGFIAFGLDIYQYPTLIGIIALIPSIILFYEWFFEWEGREKYIQYALWIIAFGIFVYSIISYAPSPLLVMFILLIIFRVLHKIKVIRGRADTRALMSIAILQPIYPSFFGFPIFVPPYIEIVELTFPFAFLTLLYAAIAALMFILYLFFRNLARRDIGFPEMFIGYRIPIEEVDKKHVWLMERVENGEHVLYVHPSSHTKEDIDKLKKIGRDRVWIQPKIPFIIFITIGLIAAYLLGNFI</sequence>
<evidence type="ECO:0000256" key="4">
    <source>
        <dbReference type="ARBA" id="ARBA00022989"/>
    </source>
</evidence>
<dbReference type="GeneID" id="8828271"/>
<evidence type="ECO:0000313" key="7">
    <source>
        <dbReference type="EMBL" id="ADD09117.1"/>
    </source>
</evidence>
<evidence type="ECO:0000256" key="1">
    <source>
        <dbReference type="ARBA" id="ARBA00004651"/>
    </source>
</evidence>
<comment type="subcellular location">
    <subcellularLocation>
        <location evidence="1">Cell membrane</location>
        <topology evidence="1">Multi-pass membrane protein</topology>
    </subcellularLocation>
</comment>
<dbReference type="InterPro" id="IPR052218">
    <property type="entry name" value="Preflagellin_Peptidase"/>
</dbReference>
<keyword evidence="2" id="KW-1003">Cell membrane</keyword>
<name>B5ICN6_ACIB4</name>
<dbReference type="InterPro" id="IPR009655">
    <property type="entry name" value="Preflagellin_peptidase_C"/>
</dbReference>
<proteinExistence type="predicted"/>
<dbReference type="GO" id="GO:0005886">
    <property type="term" value="C:plasma membrane"/>
    <property type="evidence" value="ECO:0007669"/>
    <property type="project" value="UniProtKB-SubCell"/>
</dbReference>
<protein>
    <submittedName>
        <fullName evidence="7">Peptidase A24B, FlaK domain protein</fullName>
    </submittedName>
</protein>
<dbReference type="AlphaFoldDB" id="B5ICN6"/>
<dbReference type="Pfam" id="PF06847">
    <property type="entry name" value="Arc_PepC_II"/>
    <property type="match status" value="1"/>
</dbReference>